<dbReference type="CDD" id="cd02966">
    <property type="entry name" value="TlpA_like_family"/>
    <property type="match status" value="1"/>
</dbReference>
<protein>
    <submittedName>
        <fullName evidence="3">Thioredoxin</fullName>
    </submittedName>
</protein>
<reference evidence="3 4" key="1">
    <citation type="submission" date="2016-11" db="EMBL/GenBank/DDBJ databases">
        <title>Trade-off between light-utilization and light-protection in marine flavobacteria.</title>
        <authorList>
            <person name="Kumagai Y."/>
        </authorList>
    </citation>
    <scope>NUCLEOTIDE SEQUENCE [LARGE SCALE GENOMIC DNA]</scope>
    <source>
        <strain evidence="3 4">JCM 13191</strain>
    </source>
</reference>
<keyword evidence="1" id="KW-0676">Redox-active center</keyword>
<evidence type="ECO:0000259" key="2">
    <source>
        <dbReference type="PROSITE" id="PS51352"/>
    </source>
</evidence>
<evidence type="ECO:0000256" key="1">
    <source>
        <dbReference type="ARBA" id="ARBA00023284"/>
    </source>
</evidence>
<dbReference type="InterPro" id="IPR017937">
    <property type="entry name" value="Thioredoxin_CS"/>
</dbReference>
<dbReference type="PROSITE" id="PS51257">
    <property type="entry name" value="PROKAR_LIPOPROTEIN"/>
    <property type="match status" value="1"/>
</dbReference>
<dbReference type="Proteomes" id="UP000193431">
    <property type="component" value="Chromosome"/>
</dbReference>
<feature type="domain" description="Thioredoxin" evidence="2">
    <location>
        <begin position="17"/>
        <end position="159"/>
    </location>
</feature>
<dbReference type="EMBL" id="CP019344">
    <property type="protein sequence ID" value="ARN79230.1"/>
    <property type="molecule type" value="Genomic_DNA"/>
</dbReference>
<sequence length="159" mass="18677">MKKMFFLFLILSLISCEKQLTIAQAQKIDRDEFKKVLKKESEKVQVINFWATWCAPCVEELPAFEEMSKKYDDELDMTLISLDDADLIDKKVNPFLRENEITATVLLLDDPYSSEWIPMVDPHWDGAIPVTLIKNNSKSRFYNRTFTENELEKEIQSFL</sequence>
<organism evidence="3 4">
    <name type="scientific">Nonlabens spongiae</name>
    <dbReference type="NCBI Taxonomy" id="331648"/>
    <lineage>
        <taxon>Bacteria</taxon>
        <taxon>Pseudomonadati</taxon>
        <taxon>Bacteroidota</taxon>
        <taxon>Flavobacteriia</taxon>
        <taxon>Flavobacteriales</taxon>
        <taxon>Flavobacteriaceae</taxon>
        <taxon>Nonlabens</taxon>
    </lineage>
</organism>
<name>A0A1W6MNP4_9FLAO</name>
<dbReference type="STRING" id="331648.BST97_15240"/>
<dbReference type="SUPFAM" id="SSF52833">
    <property type="entry name" value="Thioredoxin-like"/>
    <property type="match status" value="1"/>
</dbReference>
<accession>A0A1W6MNP4</accession>
<dbReference type="PROSITE" id="PS00194">
    <property type="entry name" value="THIOREDOXIN_1"/>
    <property type="match status" value="1"/>
</dbReference>
<evidence type="ECO:0000313" key="3">
    <source>
        <dbReference type="EMBL" id="ARN79230.1"/>
    </source>
</evidence>
<dbReference type="Pfam" id="PF00085">
    <property type="entry name" value="Thioredoxin"/>
    <property type="match status" value="1"/>
</dbReference>
<evidence type="ECO:0000313" key="4">
    <source>
        <dbReference type="Proteomes" id="UP000193431"/>
    </source>
</evidence>
<dbReference type="RefSeq" id="WP_245833602.1">
    <property type="nucleotide sequence ID" value="NZ_CP019344.1"/>
</dbReference>
<dbReference type="InterPro" id="IPR050553">
    <property type="entry name" value="Thioredoxin_ResA/DsbE_sf"/>
</dbReference>
<dbReference type="PANTHER" id="PTHR42852">
    <property type="entry name" value="THIOL:DISULFIDE INTERCHANGE PROTEIN DSBE"/>
    <property type="match status" value="1"/>
</dbReference>
<dbReference type="InterPro" id="IPR036249">
    <property type="entry name" value="Thioredoxin-like_sf"/>
</dbReference>
<dbReference type="InterPro" id="IPR013766">
    <property type="entry name" value="Thioredoxin_domain"/>
</dbReference>
<dbReference type="PROSITE" id="PS51352">
    <property type="entry name" value="THIOREDOXIN_2"/>
    <property type="match status" value="1"/>
</dbReference>
<dbReference type="AlphaFoldDB" id="A0A1W6MNP4"/>
<dbReference type="Gene3D" id="3.40.30.10">
    <property type="entry name" value="Glutaredoxin"/>
    <property type="match status" value="1"/>
</dbReference>
<proteinExistence type="predicted"/>
<dbReference type="PANTHER" id="PTHR42852:SF17">
    <property type="entry name" value="THIOREDOXIN-LIKE PROTEIN HI_1115"/>
    <property type="match status" value="1"/>
</dbReference>
<keyword evidence="4" id="KW-1185">Reference proteome</keyword>
<gene>
    <name evidence="3" type="ORF">BST97_15240</name>
</gene>